<keyword evidence="2" id="KW-1185">Reference proteome</keyword>
<gene>
    <name evidence="1" type="ORF">OUQ99_01960</name>
</gene>
<evidence type="ECO:0000313" key="1">
    <source>
        <dbReference type="EMBL" id="WAE73917.1"/>
    </source>
</evidence>
<dbReference type="Proteomes" id="UP001156498">
    <property type="component" value="Chromosome"/>
</dbReference>
<proteinExistence type="predicted"/>
<sequence length="154" mass="16215">MTIGSAFIGATGLLIASVALGARWEGRGEADQQLAEAKRYDLAVSQDPRVVEATALQAALDAYRSADIPVSKELDAAAQGVSRSENEAATREKRVQAHYEKLGDAERAVGRLVLLDRPGGVRGALRSVRRGVARPFRGGQRLAPPKTAGRGAGV</sequence>
<protein>
    <submittedName>
        <fullName evidence="1">Uncharacterized protein</fullName>
    </submittedName>
</protein>
<dbReference type="EMBL" id="CP113264">
    <property type="protein sequence ID" value="WAE73917.1"/>
    <property type="molecule type" value="Genomic_DNA"/>
</dbReference>
<evidence type="ECO:0000313" key="2">
    <source>
        <dbReference type="Proteomes" id="UP001156498"/>
    </source>
</evidence>
<name>A0ABY6YNF5_9ACTN</name>
<organism evidence="1 2">
    <name type="scientific">Streptomonospora nanhaiensis</name>
    <dbReference type="NCBI Taxonomy" id="1323731"/>
    <lineage>
        <taxon>Bacteria</taxon>
        <taxon>Bacillati</taxon>
        <taxon>Actinomycetota</taxon>
        <taxon>Actinomycetes</taxon>
        <taxon>Streptosporangiales</taxon>
        <taxon>Nocardiopsidaceae</taxon>
        <taxon>Streptomonospora</taxon>
    </lineage>
</organism>
<accession>A0ABY6YNF5</accession>
<reference evidence="1 2" key="1">
    <citation type="journal article" date="2013" name="Int. J. Syst. Evol. Microbiol.">
        <title>Description of Streptomonospora sediminis sp. nov. and Streptomonospora nanhaiensis sp. nov., and reclassification of Nocardiopsis arabia Hozzein &amp; Goodfellow 2008 as Streptomonospora arabica comb. nov. and emended description of the genus Streptomonospora.</title>
        <authorList>
            <person name="Zhang D.F."/>
            <person name="Pan H.Q."/>
            <person name="He J."/>
            <person name="Zhang X.M."/>
            <person name="Zhang Y.G."/>
            <person name="Klenk H.P."/>
            <person name="Hu J.C."/>
            <person name="Li W.J."/>
        </authorList>
    </citation>
    <scope>NUCLEOTIDE SEQUENCE [LARGE SCALE GENOMIC DNA]</scope>
    <source>
        <strain evidence="1 2">12A09</strain>
    </source>
</reference>
<dbReference type="RefSeq" id="WP_267947697.1">
    <property type="nucleotide sequence ID" value="NZ_CP113264.1"/>
</dbReference>